<dbReference type="EMBL" id="BJMN01000005">
    <property type="protein sequence ID" value="GEB55053.1"/>
    <property type="molecule type" value="Genomic_DNA"/>
</dbReference>
<reference evidence="3 4" key="1">
    <citation type="submission" date="2019-06" db="EMBL/GenBank/DDBJ databases">
        <title>Whole genome shotgun sequence of Streptomyces gardneri NBRC 12865.</title>
        <authorList>
            <person name="Hosoyama A."/>
            <person name="Uohara A."/>
            <person name="Ohji S."/>
            <person name="Ichikawa N."/>
        </authorList>
    </citation>
    <scope>NUCLEOTIDE SEQUENCE [LARGE SCALE GENOMIC DNA]</scope>
    <source>
        <strain evidence="3 4">NBRC 12865</strain>
    </source>
</reference>
<evidence type="ECO:0000313" key="4">
    <source>
        <dbReference type="Proteomes" id="UP000315226"/>
    </source>
</evidence>
<dbReference type="GO" id="GO:0046872">
    <property type="term" value="F:metal ion binding"/>
    <property type="evidence" value="ECO:0007669"/>
    <property type="project" value="InterPro"/>
</dbReference>
<dbReference type="AlphaFoldDB" id="A0A4Y3REF3"/>
<dbReference type="Pfam" id="PF07398">
    <property type="entry name" value="MDMPI_C"/>
    <property type="match status" value="1"/>
</dbReference>
<evidence type="ECO:0000259" key="1">
    <source>
        <dbReference type="Pfam" id="PF07398"/>
    </source>
</evidence>
<comment type="caution">
    <text evidence="3">The sequence shown here is derived from an EMBL/GenBank/DDBJ whole genome shotgun (WGS) entry which is preliminary data.</text>
</comment>
<dbReference type="GO" id="GO:0005886">
    <property type="term" value="C:plasma membrane"/>
    <property type="evidence" value="ECO:0007669"/>
    <property type="project" value="TreeGrafter"/>
</dbReference>
<dbReference type="InterPro" id="IPR024344">
    <property type="entry name" value="MDMPI_metal-binding"/>
</dbReference>
<keyword evidence="4" id="KW-1185">Reference proteome</keyword>
<dbReference type="PANTHER" id="PTHR40758">
    <property type="entry name" value="CONSERVED PROTEIN"/>
    <property type="match status" value="1"/>
</dbReference>
<evidence type="ECO:0008006" key="5">
    <source>
        <dbReference type="Google" id="ProtNLM"/>
    </source>
</evidence>
<evidence type="ECO:0000259" key="2">
    <source>
        <dbReference type="Pfam" id="PF11716"/>
    </source>
</evidence>
<dbReference type="Pfam" id="PF11716">
    <property type="entry name" value="MDMPI_N"/>
    <property type="match status" value="1"/>
</dbReference>
<dbReference type="InterPro" id="IPR017517">
    <property type="entry name" value="Maleyloyr_isom"/>
</dbReference>
<dbReference type="OrthoDB" id="3671213at2"/>
<dbReference type="SUPFAM" id="SSF109854">
    <property type="entry name" value="DinB/YfiT-like putative metalloenzymes"/>
    <property type="match status" value="1"/>
</dbReference>
<sequence length="252" mass="27080">MRIAEHITALEAGGQALAEAAAKAGPDAEVPTCPGWRIRDLLRHTTTVHRWATAFVVEGHTSYHPDGGEPALDGDELLAYYQEGHEGLVAALRAAPETLECWTFLPAPSPLAFWARRQAHETLVHRADAESALASGPGAIDPASAVDGIDELLRGFHGGDKSRVRSPEPRVLRVRATDTGDLWNVRLSAVEPPRTERGTPAAATEWGAADVELAGPADRLYLTLWNRLPADAVTLTGDDAVARLWRENSAVT</sequence>
<dbReference type="RefSeq" id="WP_141293093.1">
    <property type="nucleotide sequence ID" value="NZ_BJMN01000005.1"/>
</dbReference>
<dbReference type="Proteomes" id="UP000315226">
    <property type="component" value="Unassembled WGS sequence"/>
</dbReference>
<name>A0A4Y3REF3_9ACTN</name>
<evidence type="ECO:0000313" key="3">
    <source>
        <dbReference type="EMBL" id="GEB55053.1"/>
    </source>
</evidence>
<dbReference type="InterPro" id="IPR010872">
    <property type="entry name" value="MDMPI_C-term_domain"/>
</dbReference>
<dbReference type="PANTHER" id="PTHR40758:SF1">
    <property type="entry name" value="CONSERVED PROTEIN"/>
    <property type="match status" value="1"/>
</dbReference>
<proteinExistence type="predicted"/>
<dbReference type="InterPro" id="IPR034660">
    <property type="entry name" value="DinB/YfiT-like"/>
</dbReference>
<accession>A0A4Y3REF3</accession>
<feature type="domain" description="Mycothiol-dependent maleylpyruvate isomerase metal-binding" evidence="2">
    <location>
        <begin position="11"/>
        <end position="129"/>
    </location>
</feature>
<gene>
    <name evidence="3" type="ORF">SGA01_06580</name>
</gene>
<organism evidence="3 4">
    <name type="scientific">Streptomyces gardneri</name>
    <dbReference type="NCBI Taxonomy" id="66892"/>
    <lineage>
        <taxon>Bacteria</taxon>
        <taxon>Bacillati</taxon>
        <taxon>Actinomycetota</taxon>
        <taxon>Actinomycetes</taxon>
        <taxon>Kitasatosporales</taxon>
        <taxon>Streptomycetaceae</taxon>
        <taxon>Streptomyces</taxon>
    </lineage>
</organism>
<feature type="domain" description="MDMPI C-terminal" evidence="1">
    <location>
        <begin position="145"/>
        <end position="242"/>
    </location>
</feature>
<protein>
    <recommendedName>
        <fullName evidence="5">Maleylpyruvate isomerase family mycothiol-dependent enzyme</fullName>
    </recommendedName>
</protein>
<dbReference type="NCBIfam" id="TIGR03083">
    <property type="entry name" value="maleylpyruvate isomerase family mycothiol-dependent enzyme"/>
    <property type="match status" value="1"/>
</dbReference>